<feature type="compositionally biased region" description="Low complexity" evidence="1">
    <location>
        <begin position="20"/>
        <end position="35"/>
    </location>
</feature>
<protein>
    <submittedName>
        <fullName evidence="2">Uncharacterized protein</fullName>
    </submittedName>
</protein>
<feature type="region of interest" description="Disordered" evidence="1">
    <location>
        <begin position="1"/>
        <end position="37"/>
    </location>
</feature>
<feature type="region of interest" description="Disordered" evidence="1">
    <location>
        <begin position="48"/>
        <end position="67"/>
    </location>
</feature>
<sequence>MGHNQKFQPQWELRRRDTSPSDSSSNESESNSIEEPILKKHKLISDWMSPKVDRSQPNAISAPSKGKRYQIEKANKMRIRLRKKEHDPVHDKIKEDNKKKSYSRVDEPVTLNDTRIFMESILEELRVARENLLIQMREEMHKVLSDDSASGPKLSEANYQQLISGVQHQNSFESEAQNQVAGTLVGSTKRRRTVNSSKRNGFPADQSDYWQTLGSMNALETKREGSKEPSAKGSSSLFSPGGVDSTSVTPASLIPGACDDNPRLHSPPCNYSQTVMVENRMALDTGNPMLDPSIHHGNLLGSREEDFENVAYMGSKDENKLTLPSRFGTGFPVPLLHGFDGALKAQTQVNKLKQSQVQNKKLVLSMDEVGIRHPLGGSPGFPDVYVSSDLYTHLNSKVSGDGWTLGNAMP</sequence>
<accession>A0A9Q0GS67</accession>
<dbReference type="AlphaFoldDB" id="A0A9Q0GS67"/>
<proteinExistence type="predicted"/>
<evidence type="ECO:0000256" key="1">
    <source>
        <dbReference type="SAM" id="MobiDB-lite"/>
    </source>
</evidence>
<gene>
    <name evidence="2" type="ORF">NE237_027601</name>
</gene>
<reference evidence="2" key="1">
    <citation type="journal article" date="2023" name="Plant J.">
        <title>The genome of the king protea, Protea cynaroides.</title>
        <authorList>
            <person name="Chang J."/>
            <person name="Duong T.A."/>
            <person name="Schoeman C."/>
            <person name="Ma X."/>
            <person name="Roodt D."/>
            <person name="Barker N."/>
            <person name="Li Z."/>
            <person name="Van de Peer Y."/>
            <person name="Mizrachi E."/>
        </authorList>
    </citation>
    <scope>NUCLEOTIDE SEQUENCE</scope>
    <source>
        <tissue evidence="2">Young leaves</tissue>
    </source>
</reference>
<dbReference type="EMBL" id="JAMYWD010000012">
    <property type="protein sequence ID" value="KAJ4950769.1"/>
    <property type="molecule type" value="Genomic_DNA"/>
</dbReference>
<dbReference type="Proteomes" id="UP001141806">
    <property type="component" value="Unassembled WGS sequence"/>
</dbReference>
<comment type="caution">
    <text evidence="2">The sequence shown here is derived from an EMBL/GenBank/DDBJ whole genome shotgun (WGS) entry which is preliminary data.</text>
</comment>
<feature type="compositionally biased region" description="Basic and acidic residues" evidence="1">
    <location>
        <begin position="220"/>
        <end position="230"/>
    </location>
</feature>
<feature type="region of interest" description="Disordered" evidence="1">
    <location>
        <begin position="173"/>
        <end position="265"/>
    </location>
</feature>
<evidence type="ECO:0000313" key="3">
    <source>
        <dbReference type="Proteomes" id="UP001141806"/>
    </source>
</evidence>
<evidence type="ECO:0000313" key="2">
    <source>
        <dbReference type="EMBL" id="KAJ4950769.1"/>
    </source>
</evidence>
<organism evidence="2 3">
    <name type="scientific">Protea cynaroides</name>
    <dbReference type="NCBI Taxonomy" id="273540"/>
    <lineage>
        <taxon>Eukaryota</taxon>
        <taxon>Viridiplantae</taxon>
        <taxon>Streptophyta</taxon>
        <taxon>Embryophyta</taxon>
        <taxon>Tracheophyta</taxon>
        <taxon>Spermatophyta</taxon>
        <taxon>Magnoliopsida</taxon>
        <taxon>Proteales</taxon>
        <taxon>Proteaceae</taxon>
        <taxon>Protea</taxon>
    </lineage>
</organism>
<name>A0A9Q0GS67_9MAGN</name>
<keyword evidence="3" id="KW-1185">Reference proteome</keyword>
<dbReference type="OrthoDB" id="1920267at2759"/>
<feature type="compositionally biased region" description="Polar residues" evidence="1">
    <location>
        <begin position="232"/>
        <end position="250"/>
    </location>
</feature>